<dbReference type="InterPro" id="IPR001296">
    <property type="entry name" value="Glyco_trans_1"/>
</dbReference>
<evidence type="ECO:0000313" key="5">
    <source>
        <dbReference type="Proteomes" id="UP000199322"/>
    </source>
</evidence>
<dbReference type="AlphaFoldDB" id="A0A1G6PKJ5"/>
<dbReference type="STRING" id="28234.SAMN04488588_1824"/>
<evidence type="ECO:0000259" key="2">
    <source>
        <dbReference type="Pfam" id="PF00534"/>
    </source>
</evidence>
<dbReference type="Pfam" id="PF00534">
    <property type="entry name" value="Glycos_transf_1"/>
    <property type="match status" value="1"/>
</dbReference>
<protein>
    <submittedName>
        <fullName evidence="4">Glycosyltransferase involved in cell wall bisynthesis</fullName>
    </submittedName>
</protein>
<evidence type="ECO:0000259" key="3">
    <source>
        <dbReference type="Pfam" id="PF13439"/>
    </source>
</evidence>
<gene>
    <name evidence="4" type="ORF">SAMN04488588_1824</name>
</gene>
<feature type="domain" description="Glycosyltransferase subfamily 4-like N-terminal" evidence="3">
    <location>
        <begin position="17"/>
        <end position="181"/>
    </location>
</feature>
<dbReference type="GO" id="GO:0016757">
    <property type="term" value="F:glycosyltransferase activity"/>
    <property type="evidence" value="ECO:0007669"/>
    <property type="project" value="InterPro"/>
</dbReference>
<name>A0A1G6PKJ5_9BACT</name>
<evidence type="ECO:0000313" key="4">
    <source>
        <dbReference type="EMBL" id="SDC80036.1"/>
    </source>
</evidence>
<dbReference type="SUPFAM" id="SSF53756">
    <property type="entry name" value="UDP-Glycosyltransferase/glycogen phosphorylase"/>
    <property type="match status" value="1"/>
</dbReference>
<feature type="domain" description="Glycosyl transferase family 1" evidence="2">
    <location>
        <begin position="190"/>
        <end position="356"/>
    </location>
</feature>
<proteinExistence type="predicted"/>
<dbReference type="CDD" id="cd03809">
    <property type="entry name" value="GT4_MtfB-like"/>
    <property type="match status" value="1"/>
</dbReference>
<dbReference type="InterPro" id="IPR028098">
    <property type="entry name" value="Glyco_trans_4-like_N"/>
</dbReference>
<dbReference type="PANTHER" id="PTHR46401:SF2">
    <property type="entry name" value="GLYCOSYLTRANSFERASE WBBK-RELATED"/>
    <property type="match status" value="1"/>
</dbReference>
<sequence length="376" mass="44232">MKKIGIDLLWVKVGKNGGAESYIRNILDGLNNYADEKMFNFILFLTEDNYKSFEKYFKKEIFKKVILPIKSERVFSRIIKENILLDKYAKKEKIDLMFVPVYSKPLIKNKKIPYIITIHDLQALHYPEYFSKIKNLWLRFAWKRCAQTADKIVAISNFVKKDIEEKFDIDSKKITVIYNPITGIDNIENFQKIKNKYNIEKNNYYYTVSSLLPHKNLKTLLYTMKKIKESNLNIPKKLVISGVGGKSEAEIKKIINDLNIQNEIILTGFISNEERNSLYKNAKIFLFPSIFEGFGMPPIEAMNLGTPVITTKKASIYEVTKGKAIYVEDPFNEGEWFEKINKFNEMKDSIHNYKEYDLENIIKRYINLFKEKYKSI</sequence>
<dbReference type="Pfam" id="PF13439">
    <property type="entry name" value="Glyco_transf_4"/>
    <property type="match status" value="1"/>
</dbReference>
<accession>A0A1G6PKJ5</accession>
<evidence type="ECO:0000256" key="1">
    <source>
        <dbReference type="ARBA" id="ARBA00022679"/>
    </source>
</evidence>
<keyword evidence="5" id="KW-1185">Reference proteome</keyword>
<dbReference type="Proteomes" id="UP000199322">
    <property type="component" value="Unassembled WGS sequence"/>
</dbReference>
<dbReference type="PANTHER" id="PTHR46401">
    <property type="entry name" value="GLYCOSYLTRANSFERASE WBBK-RELATED"/>
    <property type="match status" value="1"/>
</dbReference>
<reference evidence="4 5" key="1">
    <citation type="submission" date="2016-10" db="EMBL/GenBank/DDBJ databases">
        <authorList>
            <person name="de Groot N.N."/>
        </authorList>
    </citation>
    <scope>NUCLEOTIDE SEQUENCE [LARGE SCALE GENOMIC DNA]</scope>
    <source>
        <strain evidence="4 5">WG14</strain>
    </source>
</reference>
<organism evidence="4 5">
    <name type="scientific">Geotoga petraea</name>
    <dbReference type="NCBI Taxonomy" id="28234"/>
    <lineage>
        <taxon>Bacteria</taxon>
        <taxon>Thermotogati</taxon>
        <taxon>Thermotogota</taxon>
        <taxon>Thermotogae</taxon>
        <taxon>Petrotogales</taxon>
        <taxon>Petrotogaceae</taxon>
        <taxon>Geotoga</taxon>
    </lineage>
</organism>
<dbReference type="RefSeq" id="WP_091405059.1">
    <property type="nucleotide sequence ID" value="NZ_FMYV01000008.1"/>
</dbReference>
<keyword evidence="1 4" id="KW-0808">Transferase</keyword>
<dbReference type="Gene3D" id="3.40.50.2000">
    <property type="entry name" value="Glycogen Phosphorylase B"/>
    <property type="match status" value="2"/>
</dbReference>
<dbReference type="EMBL" id="FMYV01000008">
    <property type="protein sequence ID" value="SDC80036.1"/>
    <property type="molecule type" value="Genomic_DNA"/>
</dbReference>